<dbReference type="EMBL" id="WMBR01000001">
    <property type="protein sequence ID" value="MXP20387.1"/>
    <property type="molecule type" value="Genomic_DNA"/>
</dbReference>
<dbReference type="SUPFAM" id="SSF54637">
    <property type="entry name" value="Thioesterase/thiol ester dehydrase-isomerase"/>
    <property type="match status" value="2"/>
</dbReference>
<proteinExistence type="predicted"/>
<feature type="domain" description="Acyl-ACP thioesterase N-terminal hotdog" evidence="1">
    <location>
        <begin position="58"/>
        <end position="188"/>
    </location>
</feature>
<dbReference type="GO" id="GO:0006633">
    <property type="term" value="P:fatty acid biosynthetic process"/>
    <property type="evidence" value="ECO:0007669"/>
    <property type="project" value="InterPro"/>
</dbReference>
<dbReference type="AlphaFoldDB" id="A0A6L7GLT6"/>
<dbReference type="PANTHER" id="PTHR31793:SF24">
    <property type="entry name" value="LONG-CHAIN ACYL-COA THIOESTERASE FADM"/>
    <property type="match status" value="1"/>
</dbReference>
<dbReference type="InterPro" id="IPR050563">
    <property type="entry name" value="4-hydroxybenzoyl-CoA_TE"/>
</dbReference>
<dbReference type="InterPro" id="IPR002864">
    <property type="entry name" value="Acyl-ACP_thioesterase_NHD"/>
</dbReference>
<dbReference type="InterPro" id="IPR049427">
    <property type="entry name" value="Acyl-ACP_TE_C"/>
</dbReference>
<name>A0A6L7GLT6_9ACTN</name>
<dbReference type="InterPro" id="IPR029069">
    <property type="entry name" value="HotDog_dom_sf"/>
</dbReference>
<dbReference type="Pfam" id="PF01643">
    <property type="entry name" value="Acyl-ACP_TE"/>
    <property type="match status" value="1"/>
</dbReference>
<evidence type="ECO:0000259" key="1">
    <source>
        <dbReference type="Pfam" id="PF01643"/>
    </source>
</evidence>
<evidence type="ECO:0000313" key="4">
    <source>
        <dbReference type="Proteomes" id="UP000475545"/>
    </source>
</evidence>
<dbReference type="Gene3D" id="3.10.129.10">
    <property type="entry name" value="Hotdog Thioesterase"/>
    <property type="match status" value="1"/>
</dbReference>
<comment type="caution">
    <text evidence="3">The sequence shown here is derived from an EMBL/GenBank/DDBJ whole genome shotgun (WGS) entry which is preliminary data.</text>
</comment>
<evidence type="ECO:0000313" key="3">
    <source>
        <dbReference type="EMBL" id="MXP20387.1"/>
    </source>
</evidence>
<protein>
    <submittedName>
        <fullName evidence="3">Acyl-ACP thioesterase</fullName>
    </submittedName>
</protein>
<dbReference type="GO" id="GO:0047617">
    <property type="term" value="F:fatty acyl-CoA hydrolase activity"/>
    <property type="evidence" value="ECO:0007669"/>
    <property type="project" value="TreeGrafter"/>
</dbReference>
<dbReference type="Proteomes" id="UP000475545">
    <property type="component" value="Unassembled WGS sequence"/>
</dbReference>
<sequence>MRHLLFPRNPTRGTCSSFSVLSILTVKIPAAESRDVVSASPSGTNIEPLRDRKEGARHFEVAYRVRTGDIDQEMRLRLDAVARYLQDVANDNIEATDYSHSDPFWIVRRTVIDVIRPISWPATVTAQRWCGALSTRWTNMRVRLTAEHETNRFNPEPREPGLIETEAFWINVNDQGMPSRITDEMLEMLSSMTDEHRLRWRSMNPDKAPSADEVELADRTHVLRITDFDPFKHLNNAAYLEAIEDELLDHPDLADVPHRAVIEYLRPIVPGVSITLRRVREADRLLVWMMIPDADGELVVAATVSVSKLPE</sequence>
<keyword evidence="4" id="KW-1185">Reference proteome</keyword>
<reference evidence="3 4" key="1">
    <citation type="submission" date="2019-11" db="EMBL/GenBank/DDBJ databases">
        <title>Gordonia sp. nov., a novel actinobacterium isolated from mangrove soil in Hainan.</title>
        <authorList>
            <person name="Huang X."/>
            <person name="Xie Y."/>
            <person name="Chu X."/>
            <person name="Xiao K."/>
        </authorList>
    </citation>
    <scope>NUCLEOTIDE SEQUENCE [LARGE SCALE GENOMIC DNA]</scope>
    <source>
        <strain evidence="3 4">HNM0687</strain>
    </source>
</reference>
<dbReference type="Pfam" id="PF20791">
    <property type="entry name" value="Acyl-ACP_TE_C"/>
    <property type="match status" value="1"/>
</dbReference>
<gene>
    <name evidence="3" type="ORF">GIY30_03330</name>
</gene>
<accession>A0A6L7GLT6</accession>
<organism evidence="3 4">
    <name type="scientific">Gordonia mangrovi</name>
    <dbReference type="NCBI Taxonomy" id="2665643"/>
    <lineage>
        <taxon>Bacteria</taxon>
        <taxon>Bacillati</taxon>
        <taxon>Actinomycetota</taxon>
        <taxon>Actinomycetes</taxon>
        <taxon>Mycobacteriales</taxon>
        <taxon>Gordoniaceae</taxon>
        <taxon>Gordonia</taxon>
    </lineage>
</organism>
<dbReference type="PANTHER" id="PTHR31793">
    <property type="entry name" value="4-HYDROXYBENZOYL-COA THIOESTERASE FAMILY MEMBER"/>
    <property type="match status" value="1"/>
</dbReference>
<evidence type="ECO:0000259" key="2">
    <source>
        <dbReference type="Pfam" id="PF20791"/>
    </source>
</evidence>
<feature type="domain" description="Acyl-ACP thioesterase-like C-terminal" evidence="2">
    <location>
        <begin position="222"/>
        <end position="275"/>
    </location>
</feature>